<feature type="compositionally biased region" description="Low complexity" evidence="1">
    <location>
        <begin position="1"/>
        <end position="12"/>
    </location>
</feature>
<dbReference type="AlphaFoldDB" id="A0A6P1MJT4"/>
<evidence type="ECO:0000313" key="4">
    <source>
        <dbReference type="Proteomes" id="UP000463883"/>
    </source>
</evidence>
<gene>
    <name evidence="3" type="ORF">Ami3637_14735</name>
</gene>
<name>A0A6P1MJT4_9FIRM</name>
<dbReference type="InterPro" id="IPR026835">
    <property type="entry name" value="YqcG_C"/>
</dbReference>
<evidence type="ECO:0000313" key="3">
    <source>
        <dbReference type="EMBL" id="QHI74021.1"/>
    </source>
</evidence>
<evidence type="ECO:0000256" key="1">
    <source>
        <dbReference type="SAM" id="MobiDB-lite"/>
    </source>
</evidence>
<accession>A0A6P1MJT4</accession>
<dbReference type="KEGG" id="amic:Ami3637_14735"/>
<keyword evidence="4" id="KW-1185">Reference proteome</keyword>
<dbReference type="EMBL" id="CP047591">
    <property type="protein sequence ID" value="QHI74021.1"/>
    <property type="molecule type" value="Genomic_DNA"/>
</dbReference>
<organism evidence="3 4">
    <name type="scientific">Aminipila terrae</name>
    <dbReference type="NCBI Taxonomy" id="2697030"/>
    <lineage>
        <taxon>Bacteria</taxon>
        <taxon>Bacillati</taxon>
        <taxon>Bacillota</taxon>
        <taxon>Clostridia</taxon>
        <taxon>Peptostreptococcales</taxon>
        <taxon>Anaerovoracaceae</taxon>
        <taxon>Aminipila</taxon>
    </lineage>
</organism>
<feature type="domain" description="Toxin YqcG C-terminal" evidence="2">
    <location>
        <begin position="48"/>
        <end position="115"/>
    </location>
</feature>
<feature type="region of interest" description="Disordered" evidence="1">
    <location>
        <begin position="1"/>
        <end position="30"/>
    </location>
</feature>
<dbReference type="Proteomes" id="UP000463883">
    <property type="component" value="Chromosome"/>
</dbReference>
<sequence>MIAGSAALEGGSEALGGAGNKTGTELSRPYIRKRVIQEVEANAPKTADGRFIDPNTGMPIEGKYDLGHKPGNEFWREKAKAQSEGLTQKEFNDRMNNPDYYQIEDPISNRSHKYEMPK</sequence>
<dbReference type="Pfam" id="PF14410">
    <property type="entry name" value="GH-E"/>
    <property type="match status" value="1"/>
</dbReference>
<evidence type="ECO:0000259" key="2">
    <source>
        <dbReference type="Pfam" id="PF14410"/>
    </source>
</evidence>
<protein>
    <submittedName>
        <fullName evidence="3">HNH/endo VII family nuclease</fullName>
    </submittedName>
</protein>
<proteinExistence type="predicted"/>
<reference evidence="3 4" key="1">
    <citation type="submission" date="2020-01" db="EMBL/GenBank/DDBJ databases">
        <title>Genomic analysis of Aminipila sp. CBA3637.</title>
        <authorList>
            <person name="Kim Y.B."/>
            <person name="Roh S.W."/>
        </authorList>
    </citation>
    <scope>NUCLEOTIDE SEQUENCE [LARGE SCALE GENOMIC DNA]</scope>
    <source>
        <strain evidence="3 4">CBA3637</strain>
    </source>
</reference>
<feature type="region of interest" description="Disordered" evidence="1">
    <location>
        <begin position="80"/>
        <end position="118"/>
    </location>
</feature>